<name>A0A1H6M6Y8_9GAMM</name>
<dbReference type="EMBL" id="CDSC02000333">
    <property type="protein sequence ID" value="SEH93249.1"/>
    <property type="molecule type" value="Genomic_DNA"/>
</dbReference>
<sequence>MSLVNVACNEVKIAVNKLNSRPRKCLGFKTPYQVFF</sequence>
<reference evidence="2" key="1">
    <citation type="submission" date="2016-06" db="EMBL/GenBank/DDBJ databases">
        <authorList>
            <person name="Petersen J."/>
            <person name="Sayavedra L."/>
        </authorList>
    </citation>
    <scope>NUCLEOTIDE SEQUENCE [LARGE SCALE GENOMIC DNA]</scope>
    <source>
        <strain evidence="2">BazSymA</strain>
    </source>
</reference>
<evidence type="ECO:0000313" key="1">
    <source>
        <dbReference type="EMBL" id="SEH93249.1"/>
    </source>
</evidence>
<gene>
    <name evidence="1" type="ORF">BAZSYMA_ACONTIG189897_0</name>
</gene>
<protein>
    <submittedName>
        <fullName evidence="1">[weak similarity to] Transposase, IS30 family protein</fullName>
    </submittedName>
</protein>
<accession>A0A1H6M6Y8</accession>
<dbReference type="AlphaFoldDB" id="A0A1H6M6Y8"/>
<evidence type="ECO:0000313" key="2">
    <source>
        <dbReference type="Proteomes" id="UP000198988"/>
    </source>
</evidence>
<organism evidence="1 2">
    <name type="scientific">Bathymodiolus azoricus thioautotrophic gill symbiont</name>
    <dbReference type="NCBI Taxonomy" id="235205"/>
    <lineage>
        <taxon>Bacteria</taxon>
        <taxon>Pseudomonadati</taxon>
        <taxon>Pseudomonadota</taxon>
        <taxon>Gammaproteobacteria</taxon>
        <taxon>sulfur-oxidizing symbionts</taxon>
    </lineage>
</organism>
<dbReference type="Proteomes" id="UP000198988">
    <property type="component" value="Unassembled WGS sequence"/>
</dbReference>
<proteinExistence type="predicted"/>